<evidence type="ECO:0000256" key="1">
    <source>
        <dbReference type="SAM" id="SignalP"/>
    </source>
</evidence>
<gene>
    <name evidence="2" type="ORF">AFUS01_LOCUS3765</name>
</gene>
<name>A0A8J2JAK0_9HEXA</name>
<reference evidence="2" key="1">
    <citation type="submission" date="2021-06" db="EMBL/GenBank/DDBJ databases">
        <authorList>
            <person name="Hodson N. C."/>
            <person name="Mongue J. A."/>
            <person name="Jaron S. K."/>
        </authorList>
    </citation>
    <scope>NUCLEOTIDE SEQUENCE</scope>
</reference>
<feature type="signal peptide" evidence="1">
    <location>
        <begin position="1"/>
        <end position="15"/>
    </location>
</feature>
<keyword evidence="1" id="KW-0732">Signal</keyword>
<protein>
    <submittedName>
        <fullName evidence="2">Uncharacterized protein</fullName>
    </submittedName>
</protein>
<keyword evidence="3" id="KW-1185">Reference proteome</keyword>
<organism evidence="2 3">
    <name type="scientific">Allacma fusca</name>
    <dbReference type="NCBI Taxonomy" id="39272"/>
    <lineage>
        <taxon>Eukaryota</taxon>
        <taxon>Metazoa</taxon>
        <taxon>Ecdysozoa</taxon>
        <taxon>Arthropoda</taxon>
        <taxon>Hexapoda</taxon>
        <taxon>Collembola</taxon>
        <taxon>Symphypleona</taxon>
        <taxon>Sminthuridae</taxon>
        <taxon>Allacma</taxon>
    </lineage>
</organism>
<accession>A0A8J2JAK0</accession>
<comment type="caution">
    <text evidence="2">The sequence shown here is derived from an EMBL/GenBank/DDBJ whole genome shotgun (WGS) entry which is preliminary data.</text>
</comment>
<dbReference type="AlphaFoldDB" id="A0A8J2JAK0"/>
<evidence type="ECO:0000313" key="2">
    <source>
        <dbReference type="EMBL" id="CAG7693567.1"/>
    </source>
</evidence>
<feature type="chain" id="PRO_5035150172" evidence="1">
    <location>
        <begin position="16"/>
        <end position="135"/>
    </location>
</feature>
<proteinExistence type="predicted"/>
<sequence length="135" mass="14764">MKFLILSVCLSVVAASVVVNQVNVDEPKQEVEIERQEGNIEVTLPPPKTCKNVTVNTQDCTSIIVTRLPFLFNFMNLNKVCDCDEGRLNCDRGVGSGLFQRLQIPGLRVVYNANCKCKCPSPVALPDVVPTSAVV</sequence>
<evidence type="ECO:0000313" key="3">
    <source>
        <dbReference type="Proteomes" id="UP000708208"/>
    </source>
</evidence>
<dbReference type="Proteomes" id="UP000708208">
    <property type="component" value="Unassembled WGS sequence"/>
</dbReference>
<dbReference type="EMBL" id="CAJVCH010022797">
    <property type="protein sequence ID" value="CAG7693567.1"/>
    <property type="molecule type" value="Genomic_DNA"/>
</dbReference>